<evidence type="ECO:0000313" key="10">
    <source>
        <dbReference type="Proteomes" id="UP000028123"/>
    </source>
</evidence>
<evidence type="ECO:0000256" key="2">
    <source>
        <dbReference type="ARBA" id="ARBA00022448"/>
    </source>
</evidence>
<dbReference type="RefSeq" id="WP_036686350.1">
    <property type="nucleotide sequence ID" value="NZ_FYEP01000002.1"/>
</dbReference>
<keyword evidence="5 7" id="KW-1133">Transmembrane helix</keyword>
<comment type="caution">
    <text evidence="9">The sequence shown here is derived from an EMBL/GenBank/DDBJ whole genome shotgun (WGS) entry which is preliminary data.</text>
</comment>
<dbReference type="OrthoDB" id="9771544at2"/>
<dbReference type="PANTHER" id="PTHR43744:SF12">
    <property type="entry name" value="ABC TRANSPORTER PERMEASE PROTEIN MG189-RELATED"/>
    <property type="match status" value="1"/>
</dbReference>
<feature type="transmembrane region" description="Helical" evidence="7">
    <location>
        <begin position="124"/>
        <end position="145"/>
    </location>
</feature>
<evidence type="ECO:0000259" key="8">
    <source>
        <dbReference type="PROSITE" id="PS50928"/>
    </source>
</evidence>
<keyword evidence="3" id="KW-1003">Cell membrane</keyword>
<proteinExistence type="inferred from homology"/>
<reference evidence="9 10" key="1">
    <citation type="submission" date="2014-06" db="EMBL/GenBank/DDBJ databases">
        <title>Draft genome sequence of Paenibacillus sp. MSt1.</title>
        <authorList>
            <person name="Aw Y.K."/>
            <person name="Ong K.S."/>
            <person name="Gan H.M."/>
            <person name="Lee S.M."/>
        </authorList>
    </citation>
    <scope>NUCLEOTIDE SEQUENCE [LARGE SCALE GENOMIC DNA]</scope>
    <source>
        <strain evidence="9 10">MSt1</strain>
    </source>
</reference>
<organism evidence="9 10">
    <name type="scientific">Paenibacillus tyrfis</name>
    <dbReference type="NCBI Taxonomy" id="1501230"/>
    <lineage>
        <taxon>Bacteria</taxon>
        <taxon>Bacillati</taxon>
        <taxon>Bacillota</taxon>
        <taxon>Bacilli</taxon>
        <taxon>Bacillales</taxon>
        <taxon>Paenibacillaceae</taxon>
        <taxon>Paenibacillus</taxon>
    </lineage>
</organism>
<dbReference type="GO" id="GO:0055085">
    <property type="term" value="P:transmembrane transport"/>
    <property type="evidence" value="ECO:0007669"/>
    <property type="project" value="InterPro"/>
</dbReference>
<dbReference type="EMBL" id="JNVM01000017">
    <property type="protein sequence ID" value="KEQ24138.1"/>
    <property type="molecule type" value="Genomic_DNA"/>
</dbReference>
<keyword evidence="6 7" id="KW-0472">Membrane</keyword>
<comment type="subcellular location">
    <subcellularLocation>
        <location evidence="1 7">Cell membrane</location>
        <topology evidence="1 7">Multi-pass membrane protein</topology>
    </subcellularLocation>
</comment>
<evidence type="ECO:0000313" key="9">
    <source>
        <dbReference type="EMBL" id="KEQ24138.1"/>
    </source>
</evidence>
<keyword evidence="2 7" id="KW-0813">Transport</keyword>
<evidence type="ECO:0000256" key="4">
    <source>
        <dbReference type="ARBA" id="ARBA00022692"/>
    </source>
</evidence>
<dbReference type="SUPFAM" id="SSF161098">
    <property type="entry name" value="MetI-like"/>
    <property type="match status" value="1"/>
</dbReference>
<dbReference type="Gene3D" id="1.10.3720.10">
    <property type="entry name" value="MetI-like"/>
    <property type="match status" value="1"/>
</dbReference>
<name>A0A081P0B5_9BACL</name>
<evidence type="ECO:0000256" key="3">
    <source>
        <dbReference type="ARBA" id="ARBA00022475"/>
    </source>
</evidence>
<evidence type="ECO:0000256" key="5">
    <source>
        <dbReference type="ARBA" id="ARBA00022989"/>
    </source>
</evidence>
<evidence type="ECO:0000256" key="7">
    <source>
        <dbReference type="RuleBase" id="RU363032"/>
    </source>
</evidence>
<protein>
    <submittedName>
        <fullName evidence="9">Sugar ABC transporter permease</fullName>
    </submittedName>
</protein>
<keyword evidence="10" id="KW-1185">Reference proteome</keyword>
<dbReference type="InterPro" id="IPR000515">
    <property type="entry name" value="MetI-like"/>
</dbReference>
<feature type="transmembrane region" description="Helical" evidence="7">
    <location>
        <begin position="259"/>
        <end position="281"/>
    </location>
</feature>
<dbReference type="eggNOG" id="COG0395">
    <property type="taxonomic scope" value="Bacteria"/>
</dbReference>
<dbReference type="Pfam" id="PF00528">
    <property type="entry name" value="BPD_transp_1"/>
    <property type="match status" value="1"/>
</dbReference>
<dbReference type="PROSITE" id="PS50928">
    <property type="entry name" value="ABC_TM1"/>
    <property type="match status" value="1"/>
</dbReference>
<dbReference type="CDD" id="cd06261">
    <property type="entry name" value="TM_PBP2"/>
    <property type="match status" value="1"/>
</dbReference>
<dbReference type="PANTHER" id="PTHR43744">
    <property type="entry name" value="ABC TRANSPORTER PERMEASE PROTEIN MG189-RELATED-RELATED"/>
    <property type="match status" value="1"/>
</dbReference>
<dbReference type="Proteomes" id="UP000028123">
    <property type="component" value="Unassembled WGS sequence"/>
</dbReference>
<evidence type="ECO:0000256" key="1">
    <source>
        <dbReference type="ARBA" id="ARBA00004651"/>
    </source>
</evidence>
<feature type="transmembrane region" description="Helical" evidence="7">
    <location>
        <begin position="206"/>
        <end position="227"/>
    </location>
</feature>
<feature type="transmembrane region" description="Helical" evidence="7">
    <location>
        <begin position="28"/>
        <end position="50"/>
    </location>
</feature>
<sequence>MSKATAATSSLSVSRNKRKSALGARPSWVTHLPLVLVGLLFLLPFVWLVITSLKTDEEIFVVPVRWWPETVQWSNYVNAMKAIPFFQYTMNTVLISALCVLGVVVIAPLVAYGFARIQFKGRNALFLVMMSTLMLPFQVTMIPLYVLFNKLELINSYWPIVLSSWFGTGMAYYIFMVRQFFMGIPHELTESAKIDGASEFRTYAQIILPLAKPAILTVGLFTFLAAWGDFQGPLIYLNDPEKWTLSIGLKQFIRENQVAWGQLMAASTLFTVPIVILYFFVQKKFIEGISITGMK</sequence>
<dbReference type="AlphaFoldDB" id="A0A081P0B5"/>
<comment type="similarity">
    <text evidence="7">Belongs to the binding-protein-dependent transport system permease family.</text>
</comment>
<keyword evidence="4 7" id="KW-0812">Transmembrane</keyword>
<dbReference type="GO" id="GO:0005886">
    <property type="term" value="C:plasma membrane"/>
    <property type="evidence" value="ECO:0007669"/>
    <property type="project" value="UniProtKB-SubCell"/>
</dbReference>
<evidence type="ECO:0000256" key="6">
    <source>
        <dbReference type="ARBA" id="ARBA00023136"/>
    </source>
</evidence>
<accession>A0A081P0B5</accession>
<feature type="transmembrane region" description="Helical" evidence="7">
    <location>
        <begin position="157"/>
        <end position="175"/>
    </location>
</feature>
<feature type="domain" description="ABC transmembrane type-1" evidence="8">
    <location>
        <begin position="89"/>
        <end position="281"/>
    </location>
</feature>
<gene>
    <name evidence="9" type="ORF">ET33_10565</name>
</gene>
<feature type="transmembrane region" description="Helical" evidence="7">
    <location>
        <begin position="93"/>
        <end position="112"/>
    </location>
</feature>
<dbReference type="InterPro" id="IPR035906">
    <property type="entry name" value="MetI-like_sf"/>
</dbReference>